<feature type="signal peptide" evidence="1">
    <location>
        <begin position="1"/>
        <end position="25"/>
    </location>
</feature>
<keyword evidence="3" id="KW-1185">Reference proteome</keyword>
<name>A0A7C8M854_9PLEO</name>
<evidence type="ECO:0000313" key="3">
    <source>
        <dbReference type="Proteomes" id="UP000481861"/>
    </source>
</evidence>
<keyword evidence="1" id="KW-0732">Signal</keyword>
<organism evidence="2 3">
    <name type="scientific">Massariosphaeria phaeospora</name>
    <dbReference type="NCBI Taxonomy" id="100035"/>
    <lineage>
        <taxon>Eukaryota</taxon>
        <taxon>Fungi</taxon>
        <taxon>Dikarya</taxon>
        <taxon>Ascomycota</taxon>
        <taxon>Pezizomycotina</taxon>
        <taxon>Dothideomycetes</taxon>
        <taxon>Pleosporomycetidae</taxon>
        <taxon>Pleosporales</taxon>
        <taxon>Pleosporales incertae sedis</taxon>
        <taxon>Massariosphaeria</taxon>
    </lineage>
</organism>
<comment type="caution">
    <text evidence="2">The sequence shown here is derived from an EMBL/GenBank/DDBJ whole genome shotgun (WGS) entry which is preliminary data.</text>
</comment>
<dbReference type="AlphaFoldDB" id="A0A7C8M854"/>
<evidence type="ECO:0008006" key="4">
    <source>
        <dbReference type="Google" id="ProtNLM"/>
    </source>
</evidence>
<dbReference type="EMBL" id="JAADJZ010000014">
    <property type="protein sequence ID" value="KAF2870035.1"/>
    <property type="molecule type" value="Genomic_DNA"/>
</dbReference>
<proteinExistence type="predicted"/>
<evidence type="ECO:0000256" key="1">
    <source>
        <dbReference type="SAM" id="SignalP"/>
    </source>
</evidence>
<sequence>MIYRPVNLVYTLLHWSIILIQLAASADNHFSVILDRSAAANRYIVFSSVHETTSATPEITGDLLARIAARAWKDMDANFKDEVNAWNAAVESNPALGPKLPAITGGNKGKLRPTVLTALFANNKIYISTAVKQGDAGPAAVKRPFLINMPADAAADESLVLQALRRCQMYAGTTADRTIGHIHSANCGEMTLLRGWELSTVNPQLDQLAAKLMVSVRRGGGAMKAIAPCGDDTEQKGCKFVLGELRIVDAVAGDVQIEGFEDVFEELKLGPAQQVRIFEPCARKRKRGGVEGGVEMAVAVEVARPRKRKRVQVRAVGMGMGMEQVSRAVAVY</sequence>
<protein>
    <recommendedName>
        <fullName evidence="4">HMG box domain-containing protein</fullName>
    </recommendedName>
</protein>
<evidence type="ECO:0000313" key="2">
    <source>
        <dbReference type="EMBL" id="KAF2870035.1"/>
    </source>
</evidence>
<feature type="chain" id="PRO_5028967753" description="HMG box domain-containing protein" evidence="1">
    <location>
        <begin position="26"/>
        <end position="332"/>
    </location>
</feature>
<reference evidence="2 3" key="1">
    <citation type="submission" date="2020-01" db="EMBL/GenBank/DDBJ databases">
        <authorList>
            <consortium name="DOE Joint Genome Institute"/>
            <person name="Haridas S."/>
            <person name="Albert R."/>
            <person name="Binder M."/>
            <person name="Bloem J."/>
            <person name="Labutti K."/>
            <person name="Salamov A."/>
            <person name="Andreopoulos B."/>
            <person name="Baker S.E."/>
            <person name="Barry K."/>
            <person name="Bills G."/>
            <person name="Bluhm B.H."/>
            <person name="Cannon C."/>
            <person name="Castanera R."/>
            <person name="Culley D.E."/>
            <person name="Daum C."/>
            <person name="Ezra D."/>
            <person name="Gonzalez J.B."/>
            <person name="Henrissat B."/>
            <person name="Kuo A."/>
            <person name="Liang C."/>
            <person name="Lipzen A."/>
            <person name="Lutzoni F."/>
            <person name="Magnuson J."/>
            <person name="Mondo S."/>
            <person name="Nolan M."/>
            <person name="Ohm R."/>
            <person name="Pangilinan J."/>
            <person name="Park H.-J.H."/>
            <person name="Ramirez L."/>
            <person name="Alfaro M."/>
            <person name="Sun H."/>
            <person name="Tritt A."/>
            <person name="Yoshinaga Y."/>
            <person name="Zwiers L.-H.L."/>
            <person name="Turgeon B.G."/>
            <person name="Goodwin S.B."/>
            <person name="Spatafora J.W."/>
            <person name="Crous P.W."/>
            <person name="Grigoriev I.V."/>
        </authorList>
    </citation>
    <scope>NUCLEOTIDE SEQUENCE [LARGE SCALE GENOMIC DNA]</scope>
    <source>
        <strain evidence="2 3">CBS 611.86</strain>
    </source>
</reference>
<accession>A0A7C8M854</accession>
<dbReference type="Proteomes" id="UP000481861">
    <property type="component" value="Unassembled WGS sequence"/>
</dbReference>
<gene>
    <name evidence="2" type="ORF">BDV95DRAFT_71745</name>
</gene>